<name>A0AAN6U1I6_9PEZI</name>
<protein>
    <submittedName>
        <fullName evidence="1">Uncharacterized protein</fullName>
    </submittedName>
</protein>
<organism evidence="1 2">
    <name type="scientific">Parathielavia appendiculata</name>
    <dbReference type="NCBI Taxonomy" id="2587402"/>
    <lineage>
        <taxon>Eukaryota</taxon>
        <taxon>Fungi</taxon>
        <taxon>Dikarya</taxon>
        <taxon>Ascomycota</taxon>
        <taxon>Pezizomycotina</taxon>
        <taxon>Sordariomycetes</taxon>
        <taxon>Sordariomycetidae</taxon>
        <taxon>Sordariales</taxon>
        <taxon>Chaetomiaceae</taxon>
        <taxon>Parathielavia</taxon>
    </lineage>
</organism>
<evidence type="ECO:0000313" key="2">
    <source>
        <dbReference type="Proteomes" id="UP001302602"/>
    </source>
</evidence>
<reference evidence="1" key="2">
    <citation type="submission" date="2023-05" db="EMBL/GenBank/DDBJ databases">
        <authorList>
            <consortium name="Lawrence Berkeley National Laboratory"/>
            <person name="Steindorff A."/>
            <person name="Hensen N."/>
            <person name="Bonometti L."/>
            <person name="Westerberg I."/>
            <person name="Brannstrom I.O."/>
            <person name="Guillou S."/>
            <person name="Cros-Aarteil S."/>
            <person name="Calhoun S."/>
            <person name="Haridas S."/>
            <person name="Kuo A."/>
            <person name="Mondo S."/>
            <person name="Pangilinan J."/>
            <person name="Riley R."/>
            <person name="Labutti K."/>
            <person name="Andreopoulos B."/>
            <person name="Lipzen A."/>
            <person name="Chen C."/>
            <person name="Yanf M."/>
            <person name="Daum C."/>
            <person name="Ng V."/>
            <person name="Clum A."/>
            <person name="Ohm R."/>
            <person name="Martin F."/>
            <person name="Silar P."/>
            <person name="Natvig D."/>
            <person name="Lalanne C."/>
            <person name="Gautier V."/>
            <person name="Ament-Velasquez S.L."/>
            <person name="Kruys A."/>
            <person name="Hutchinson M.I."/>
            <person name="Powell A.J."/>
            <person name="Barry K."/>
            <person name="Miller A.N."/>
            <person name="Grigoriev I.V."/>
            <person name="Debuchy R."/>
            <person name="Gladieux P."/>
            <person name="Thoren M.H."/>
            <person name="Johannesson H."/>
        </authorList>
    </citation>
    <scope>NUCLEOTIDE SEQUENCE</scope>
    <source>
        <strain evidence="1">CBS 731.68</strain>
    </source>
</reference>
<proteinExistence type="predicted"/>
<dbReference type="Proteomes" id="UP001302602">
    <property type="component" value="Unassembled WGS sequence"/>
</dbReference>
<dbReference type="GeneID" id="87823632"/>
<dbReference type="AlphaFoldDB" id="A0AAN6U1I6"/>
<sequence>MLSFHGLVMHGSNQLTGLRSWVALNGTTMPRPGPGGTTKADTYRPPLQLFSRFLKTHALWVVQAHINQDGVISSIGLLEVESASLSKPLSPLAASPHTPSPSTLGHYWEEKTGGESCLLALTLTRPADAPRGSFPMSWSGCQPSHSPGDRYAELRNARRLPDAHPSLRKSRL</sequence>
<dbReference type="RefSeq" id="XP_062648498.1">
    <property type="nucleotide sequence ID" value="XM_062786862.1"/>
</dbReference>
<dbReference type="EMBL" id="MU853226">
    <property type="protein sequence ID" value="KAK4124727.1"/>
    <property type="molecule type" value="Genomic_DNA"/>
</dbReference>
<keyword evidence="2" id="KW-1185">Reference proteome</keyword>
<comment type="caution">
    <text evidence="1">The sequence shown here is derived from an EMBL/GenBank/DDBJ whole genome shotgun (WGS) entry which is preliminary data.</text>
</comment>
<gene>
    <name evidence="1" type="ORF">N657DRAFT_330808</name>
</gene>
<evidence type="ECO:0000313" key="1">
    <source>
        <dbReference type="EMBL" id="KAK4124727.1"/>
    </source>
</evidence>
<accession>A0AAN6U1I6</accession>
<reference evidence="1" key="1">
    <citation type="journal article" date="2023" name="Mol. Phylogenet. Evol.">
        <title>Genome-scale phylogeny and comparative genomics of the fungal order Sordariales.</title>
        <authorList>
            <person name="Hensen N."/>
            <person name="Bonometti L."/>
            <person name="Westerberg I."/>
            <person name="Brannstrom I.O."/>
            <person name="Guillou S."/>
            <person name="Cros-Aarteil S."/>
            <person name="Calhoun S."/>
            <person name="Haridas S."/>
            <person name="Kuo A."/>
            <person name="Mondo S."/>
            <person name="Pangilinan J."/>
            <person name="Riley R."/>
            <person name="LaButti K."/>
            <person name="Andreopoulos B."/>
            <person name="Lipzen A."/>
            <person name="Chen C."/>
            <person name="Yan M."/>
            <person name="Daum C."/>
            <person name="Ng V."/>
            <person name="Clum A."/>
            <person name="Steindorff A."/>
            <person name="Ohm R.A."/>
            <person name="Martin F."/>
            <person name="Silar P."/>
            <person name="Natvig D.O."/>
            <person name="Lalanne C."/>
            <person name="Gautier V."/>
            <person name="Ament-Velasquez S.L."/>
            <person name="Kruys A."/>
            <person name="Hutchinson M.I."/>
            <person name="Powell A.J."/>
            <person name="Barry K."/>
            <person name="Miller A.N."/>
            <person name="Grigoriev I.V."/>
            <person name="Debuchy R."/>
            <person name="Gladieux P."/>
            <person name="Hiltunen Thoren M."/>
            <person name="Johannesson H."/>
        </authorList>
    </citation>
    <scope>NUCLEOTIDE SEQUENCE</scope>
    <source>
        <strain evidence="1">CBS 731.68</strain>
    </source>
</reference>